<keyword evidence="4" id="KW-1185">Reference proteome</keyword>
<dbReference type="PANTHER" id="PTHR45138:SF9">
    <property type="entry name" value="DIGUANYLATE CYCLASE DGCM-RELATED"/>
    <property type="match status" value="1"/>
</dbReference>
<dbReference type="EMBL" id="FUYJ01000001">
    <property type="protein sequence ID" value="SKA91638.1"/>
    <property type="molecule type" value="Genomic_DNA"/>
</dbReference>
<dbReference type="InterPro" id="IPR029787">
    <property type="entry name" value="Nucleotide_cyclase"/>
</dbReference>
<dbReference type="NCBIfam" id="TIGR00254">
    <property type="entry name" value="GGDEF"/>
    <property type="match status" value="1"/>
</dbReference>
<dbReference type="PROSITE" id="PS50887">
    <property type="entry name" value="GGDEF"/>
    <property type="match status" value="1"/>
</dbReference>
<accession>A0A1T4XR69</accession>
<dbReference type="SMART" id="SM00267">
    <property type="entry name" value="GGDEF"/>
    <property type="match status" value="1"/>
</dbReference>
<feature type="transmembrane region" description="Helical" evidence="1">
    <location>
        <begin position="302"/>
        <end position="321"/>
    </location>
</feature>
<proteinExistence type="predicted"/>
<dbReference type="Proteomes" id="UP000190042">
    <property type="component" value="Unassembled WGS sequence"/>
</dbReference>
<dbReference type="GO" id="GO:1902201">
    <property type="term" value="P:negative regulation of bacterial-type flagellum-dependent cell motility"/>
    <property type="evidence" value="ECO:0007669"/>
    <property type="project" value="TreeGrafter"/>
</dbReference>
<feature type="domain" description="GGDEF" evidence="2">
    <location>
        <begin position="358"/>
        <end position="490"/>
    </location>
</feature>
<name>A0A1T4XR69_9BACL</name>
<keyword evidence="1" id="KW-0812">Transmembrane</keyword>
<dbReference type="Gene3D" id="3.30.70.270">
    <property type="match status" value="1"/>
</dbReference>
<protein>
    <submittedName>
        <fullName evidence="3">Diguanylate cyclase (GGDEF) domain-containing protein</fullName>
    </submittedName>
</protein>
<dbReference type="AlphaFoldDB" id="A0A1T4XR69"/>
<dbReference type="CDD" id="cd01949">
    <property type="entry name" value="GGDEF"/>
    <property type="match status" value="1"/>
</dbReference>
<sequence length="492" mass="56698">MDKNFRGKLTVILFSFMLFLSLIIVVADYQKLKKNVQANLETKIQKAEDEIITSLSTIDKVYNILDVDRAANMEAYSLKLLDLYEENSDFSTWDLEAMEKESGMDIFIINSSNEVIESSYIEDIGLNFNECCKNFSTLLTERRKLGVFSHDALDIQQKTGEFKKFSYMPTPDGKFLIELAYYLEDKLEFQEFNFNDTTERLEQENEQIKSINVYTSFGLLLGDRRTDRDVRVAASREEVFKEAFKKFEKRELTVEENGQTLTYRYIPYKAEKAKGLSTNRVVEIAYYDVPFASVLASYRNQFIFQIIAITIITIILSIVLARMISRPVYLAFHDVLTGLKNRAAFEDTAVEWLRQKKGPLQFMIIDLDNFKLVNDSLGHGEGDKILIQAAEIIGKESGKDHLAARIGGDEFVVLFSRLTEEQVRERAENMLKTMRQSFSYLQKEEIPLSISIGIAIADEKDTMHTLYHKADLALYQSKKKGKDQYSLYNSAE</sequence>
<dbReference type="InterPro" id="IPR050469">
    <property type="entry name" value="Diguanylate_Cyclase"/>
</dbReference>
<evidence type="ECO:0000313" key="3">
    <source>
        <dbReference type="EMBL" id="SKA91638.1"/>
    </source>
</evidence>
<evidence type="ECO:0000259" key="2">
    <source>
        <dbReference type="PROSITE" id="PS50887"/>
    </source>
</evidence>
<dbReference type="PANTHER" id="PTHR45138">
    <property type="entry name" value="REGULATORY COMPONENTS OF SENSORY TRANSDUCTION SYSTEM"/>
    <property type="match status" value="1"/>
</dbReference>
<keyword evidence="1" id="KW-0472">Membrane</keyword>
<evidence type="ECO:0000256" key="1">
    <source>
        <dbReference type="SAM" id="Phobius"/>
    </source>
</evidence>
<dbReference type="SUPFAM" id="SSF55073">
    <property type="entry name" value="Nucleotide cyclase"/>
    <property type="match status" value="1"/>
</dbReference>
<dbReference type="GO" id="GO:0043709">
    <property type="term" value="P:cell adhesion involved in single-species biofilm formation"/>
    <property type="evidence" value="ECO:0007669"/>
    <property type="project" value="TreeGrafter"/>
</dbReference>
<dbReference type="InterPro" id="IPR000160">
    <property type="entry name" value="GGDEF_dom"/>
</dbReference>
<organism evidence="3 4">
    <name type="scientific">Sporosarcina newyorkensis</name>
    <dbReference type="NCBI Taxonomy" id="759851"/>
    <lineage>
        <taxon>Bacteria</taxon>
        <taxon>Bacillati</taxon>
        <taxon>Bacillota</taxon>
        <taxon>Bacilli</taxon>
        <taxon>Bacillales</taxon>
        <taxon>Caryophanaceae</taxon>
        <taxon>Sporosarcina</taxon>
    </lineage>
</organism>
<reference evidence="4" key="1">
    <citation type="submission" date="2017-02" db="EMBL/GenBank/DDBJ databases">
        <authorList>
            <person name="Varghese N."/>
            <person name="Submissions S."/>
        </authorList>
    </citation>
    <scope>NUCLEOTIDE SEQUENCE [LARGE SCALE GENOMIC DNA]</scope>
    <source>
        <strain evidence="4">DSM 23966</strain>
    </source>
</reference>
<dbReference type="RefSeq" id="WP_176132483.1">
    <property type="nucleotide sequence ID" value="NZ_FUYJ01000001.1"/>
</dbReference>
<dbReference type="GO" id="GO:0005886">
    <property type="term" value="C:plasma membrane"/>
    <property type="evidence" value="ECO:0007669"/>
    <property type="project" value="TreeGrafter"/>
</dbReference>
<dbReference type="InterPro" id="IPR043128">
    <property type="entry name" value="Rev_trsase/Diguanyl_cyclase"/>
</dbReference>
<evidence type="ECO:0000313" key="4">
    <source>
        <dbReference type="Proteomes" id="UP000190042"/>
    </source>
</evidence>
<keyword evidence="1" id="KW-1133">Transmembrane helix</keyword>
<gene>
    <name evidence="3" type="ORF">SAMN04244570_1173</name>
</gene>
<dbReference type="GO" id="GO:0052621">
    <property type="term" value="F:diguanylate cyclase activity"/>
    <property type="evidence" value="ECO:0007669"/>
    <property type="project" value="TreeGrafter"/>
</dbReference>
<dbReference type="Pfam" id="PF00990">
    <property type="entry name" value="GGDEF"/>
    <property type="match status" value="1"/>
</dbReference>